<proteinExistence type="inferred from homology"/>
<dbReference type="InterPro" id="IPR013786">
    <property type="entry name" value="AcylCoA_DH/ox_N"/>
</dbReference>
<dbReference type="InterPro" id="IPR037069">
    <property type="entry name" value="AcylCoA_DH/ox_N_sf"/>
</dbReference>
<dbReference type="CDD" id="cd00567">
    <property type="entry name" value="ACAD"/>
    <property type="match status" value="1"/>
</dbReference>
<keyword evidence="5 6" id="KW-0560">Oxidoreductase</keyword>
<evidence type="ECO:0000259" key="9">
    <source>
        <dbReference type="Pfam" id="PF02771"/>
    </source>
</evidence>
<dbReference type="Pfam" id="PF00441">
    <property type="entry name" value="Acyl-CoA_dh_1"/>
    <property type="match status" value="1"/>
</dbReference>
<gene>
    <name evidence="10" type="ORF">OHA22_41915</name>
</gene>
<accession>A0AAU2ABM7</accession>
<organism evidence="10">
    <name type="scientific">Streptomyces sp. NBC_00093</name>
    <dbReference type="NCBI Taxonomy" id="2975649"/>
    <lineage>
        <taxon>Bacteria</taxon>
        <taxon>Bacillati</taxon>
        <taxon>Actinomycetota</taxon>
        <taxon>Actinomycetes</taxon>
        <taxon>Kitasatosporales</taxon>
        <taxon>Streptomycetaceae</taxon>
        <taxon>Streptomyces</taxon>
    </lineage>
</organism>
<evidence type="ECO:0000256" key="5">
    <source>
        <dbReference type="ARBA" id="ARBA00023002"/>
    </source>
</evidence>
<dbReference type="InterPro" id="IPR009100">
    <property type="entry name" value="AcylCoA_DH/oxidase_NM_dom_sf"/>
</dbReference>
<dbReference type="AlphaFoldDB" id="A0AAU2ABM7"/>
<feature type="domain" description="Acyl-CoA dehydrogenase/oxidase C-terminal" evidence="7">
    <location>
        <begin position="224"/>
        <end position="366"/>
    </location>
</feature>
<evidence type="ECO:0000259" key="8">
    <source>
        <dbReference type="Pfam" id="PF02770"/>
    </source>
</evidence>
<feature type="domain" description="Acyl-CoA dehydrogenase/oxidase N-terminal" evidence="9">
    <location>
        <begin position="6"/>
        <end position="119"/>
    </location>
</feature>
<dbReference type="InterPro" id="IPR046373">
    <property type="entry name" value="Acyl-CoA_Oxase/DH_mid-dom_sf"/>
</dbReference>
<evidence type="ECO:0000259" key="7">
    <source>
        <dbReference type="Pfam" id="PF00441"/>
    </source>
</evidence>
<dbReference type="InterPro" id="IPR009075">
    <property type="entry name" value="AcylCo_DH/oxidase_C"/>
</dbReference>
<evidence type="ECO:0000256" key="6">
    <source>
        <dbReference type="RuleBase" id="RU362125"/>
    </source>
</evidence>
<name>A0AAU2ABM7_9ACTN</name>
<evidence type="ECO:0000256" key="2">
    <source>
        <dbReference type="ARBA" id="ARBA00009347"/>
    </source>
</evidence>
<dbReference type="InterPro" id="IPR036250">
    <property type="entry name" value="AcylCo_DH-like_C"/>
</dbReference>
<dbReference type="Gene3D" id="2.40.110.10">
    <property type="entry name" value="Butyryl-CoA Dehydrogenase, subunit A, domain 2"/>
    <property type="match status" value="1"/>
</dbReference>
<dbReference type="InterPro" id="IPR006091">
    <property type="entry name" value="Acyl-CoA_Oxase/DH_mid-dom"/>
</dbReference>
<dbReference type="SUPFAM" id="SSF47203">
    <property type="entry name" value="Acyl-CoA dehydrogenase C-terminal domain-like"/>
    <property type="match status" value="1"/>
</dbReference>
<dbReference type="Pfam" id="PF02771">
    <property type="entry name" value="Acyl-CoA_dh_N"/>
    <property type="match status" value="1"/>
</dbReference>
<sequence>MNFQLSEEQGMLREASRDLLSDRAPIEHVRAWMDRDGDDGDVDPEVWRLTADLGWPGLGLPEEYGGSGQGLVELALVAEEMGRALGRGPFAPTAIVGRALTATGSPGLRSEVLPALAAGSAWATWAFAEPRSPWSLNGIRATARTDDGDTFVLDGVKTAVQDAGGAHWLLVTALHDGVPASFLVERAAPGVTVRRQRTLDPTRAFYEVHLDGVRVPHDRRLTAGPDAIQRLLDEASVLRCADALGVMRRLLELTVEHTTTRVQFGQPIGGFQAVKHSAADMALLVHGAHAATHYAAMAADADTDDAARAACAAASYVSAGAGEVAARALQLHGGIGFTWEHDLHLFLRRARADSVLYGDAAVHRDRLCTLLRPSPASASAIASF</sequence>
<comment type="cofactor">
    <cofactor evidence="1 6">
        <name>FAD</name>
        <dbReference type="ChEBI" id="CHEBI:57692"/>
    </cofactor>
</comment>
<dbReference type="Gene3D" id="1.10.540.10">
    <property type="entry name" value="Acyl-CoA dehydrogenase/oxidase, N-terminal domain"/>
    <property type="match status" value="1"/>
</dbReference>
<dbReference type="GO" id="GO:0003995">
    <property type="term" value="F:acyl-CoA dehydrogenase activity"/>
    <property type="evidence" value="ECO:0007669"/>
    <property type="project" value="TreeGrafter"/>
</dbReference>
<dbReference type="Gene3D" id="1.20.140.10">
    <property type="entry name" value="Butyryl-CoA Dehydrogenase, subunit A, domain 3"/>
    <property type="match status" value="1"/>
</dbReference>
<evidence type="ECO:0000256" key="3">
    <source>
        <dbReference type="ARBA" id="ARBA00022630"/>
    </source>
</evidence>
<keyword evidence="3 6" id="KW-0285">Flavoprotein</keyword>
<dbReference type="Pfam" id="PF02770">
    <property type="entry name" value="Acyl-CoA_dh_M"/>
    <property type="match status" value="1"/>
</dbReference>
<reference evidence="10" key="1">
    <citation type="submission" date="2022-10" db="EMBL/GenBank/DDBJ databases">
        <title>The complete genomes of actinobacterial strains from the NBC collection.</title>
        <authorList>
            <person name="Joergensen T.S."/>
            <person name="Alvarez Arevalo M."/>
            <person name="Sterndorff E.B."/>
            <person name="Faurdal D."/>
            <person name="Vuksanovic O."/>
            <person name="Mourched A.-S."/>
            <person name="Charusanti P."/>
            <person name="Shaw S."/>
            <person name="Blin K."/>
            <person name="Weber T."/>
        </authorList>
    </citation>
    <scope>NUCLEOTIDE SEQUENCE</scope>
    <source>
        <strain evidence="10">NBC_00093</strain>
    </source>
</reference>
<dbReference type="PANTHER" id="PTHR43884">
    <property type="entry name" value="ACYL-COA DEHYDROGENASE"/>
    <property type="match status" value="1"/>
</dbReference>
<keyword evidence="4 6" id="KW-0274">FAD</keyword>
<dbReference type="SUPFAM" id="SSF56645">
    <property type="entry name" value="Acyl-CoA dehydrogenase NM domain-like"/>
    <property type="match status" value="1"/>
</dbReference>
<evidence type="ECO:0000256" key="4">
    <source>
        <dbReference type="ARBA" id="ARBA00022827"/>
    </source>
</evidence>
<dbReference type="EMBL" id="CP108222">
    <property type="protein sequence ID" value="WTT21625.1"/>
    <property type="molecule type" value="Genomic_DNA"/>
</dbReference>
<comment type="similarity">
    <text evidence="2 6">Belongs to the acyl-CoA dehydrogenase family.</text>
</comment>
<evidence type="ECO:0000256" key="1">
    <source>
        <dbReference type="ARBA" id="ARBA00001974"/>
    </source>
</evidence>
<protein>
    <submittedName>
        <fullName evidence="10">Acyl-CoA/acyl-ACP dehydrogenase</fullName>
    </submittedName>
</protein>
<dbReference type="GO" id="GO:0050660">
    <property type="term" value="F:flavin adenine dinucleotide binding"/>
    <property type="evidence" value="ECO:0007669"/>
    <property type="project" value="InterPro"/>
</dbReference>
<feature type="domain" description="Acyl-CoA oxidase/dehydrogenase middle" evidence="8">
    <location>
        <begin position="126"/>
        <end position="211"/>
    </location>
</feature>
<dbReference type="PANTHER" id="PTHR43884:SF20">
    <property type="entry name" value="ACYL-COA DEHYDROGENASE FADE28"/>
    <property type="match status" value="1"/>
</dbReference>
<evidence type="ECO:0000313" key="10">
    <source>
        <dbReference type="EMBL" id="WTT21625.1"/>
    </source>
</evidence>